<feature type="disulfide bond" evidence="19">
    <location>
        <begin position="33"/>
        <end position="112"/>
    </location>
</feature>
<dbReference type="EnsemblPlants" id="Zm00001eb225230_T003">
    <property type="protein sequence ID" value="Zm00001eb225230_P003"/>
    <property type="gene ID" value="Zm00001eb225230"/>
</dbReference>
<name>C0PKS1_MAIZE</name>
<dbReference type="GO" id="GO:0004601">
    <property type="term" value="F:peroxidase activity"/>
    <property type="evidence" value="ECO:0000318"/>
    <property type="project" value="GO_Central"/>
</dbReference>
<evidence type="ECO:0000256" key="11">
    <source>
        <dbReference type="ARBA" id="ARBA00023004"/>
    </source>
</evidence>
<evidence type="ECO:0000256" key="17">
    <source>
        <dbReference type="PIRSR" id="PIRSR600823-3"/>
    </source>
</evidence>
<keyword evidence="11 17" id="KW-0408">Iron</keyword>
<dbReference type="InterPro" id="IPR019793">
    <property type="entry name" value="Peroxidases_heam-ligand_BS"/>
</dbReference>
<dbReference type="GO" id="GO:0042744">
    <property type="term" value="P:hydrogen peroxide catabolic process"/>
    <property type="evidence" value="ECO:0007669"/>
    <property type="project" value="UniProtKB-KW"/>
</dbReference>
<reference evidence="25" key="2">
    <citation type="journal article" date="2009" name="Science">
        <title>The B73 maize genome: complexity, diversity, and dynamics.</title>
        <authorList>
            <person name="Schnable P.S."/>
            <person name="Ware D."/>
            <person name="Fulton R.S."/>
            <person name="Stein J.C."/>
            <person name="Wei F."/>
            <person name="Pasternak S."/>
            <person name="Liang C."/>
            <person name="Zhang J."/>
            <person name="Fulton L."/>
            <person name="Graves T.A."/>
            <person name="Minx P."/>
            <person name="Reily A.D."/>
            <person name="Courtney L."/>
            <person name="Kruchowski S.S."/>
            <person name="Tomlinson C."/>
            <person name="Strong C."/>
            <person name="Delehaunty K."/>
            <person name="Fronick C."/>
            <person name="Courtney B."/>
            <person name="Rock S.M."/>
            <person name="Belter E."/>
            <person name="Du F."/>
            <person name="Kim K."/>
            <person name="Abbott R.M."/>
            <person name="Cotton M."/>
            <person name="Levy A."/>
            <person name="Marchetto P."/>
            <person name="Ochoa K."/>
            <person name="Jackson S.M."/>
            <person name="Gillam B."/>
            <person name="Chen W."/>
            <person name="Yan L."/>
            <person name="Higginbotham J."/>
            <person name="Cardenas M."/>
            <person name="Waligorski J."/>
            <person name="Applebaum E."/>
            <person name="Phelps L."/>
            <person name="Falcone J."/>
            <person name="Kanchi K."/>
            <person name="Thane T."/>
            <person name="Scimone A."/>
            <person name="Thane N."/>
            <person name="Henke J."/>
            <person name="Wang T."/>
            <person name="Ruppert J."/>
            <person name="Shah N."/>
            <person name="Rotter K."/>
            <person name="Hodges J."/>
            <person name="Ingenthron E."/>
            <person name="Cordes M."/>
            <person name="Kohlberg S."/>
            <person name="Sgro J."/>
            <person name="Delgado B."/>
            <person name="Mead K."/>
            <person name="Chinwalla A."/>
            <person name="Leonard S."/>
            <person name="Crouse K."/>
            <person name="Collura K."/>
            <person name="Kudrna D."/>
            <person name="Currie J."/>
            <person name="He R."/>
            <person name="Angelova A."/>
            <person name="Rajasekar S."/>
            <person name="Mueller T."/>
            <person name="Lomeli R."/>
            <person name="Scara G."/>
            <person name="Ko A."/>
            <person name="Delaney K."/>
            <person name="Wissotski M."/>
            <person name="Lopez G."/>
            <person name="Campos D."/>
            <person name="Braidotti M."/>
            <person name="Ashley E."/>
            <person name="Golser W."/>
            <person name="Kim H."/>
            <person name="Lee S."/>
            <person name="Lin J."/>
            <person name="Dujmic Z."/>
            <person name="Kim W."/>
            <person name="Talag J."/>
            <person name="Zuccolo A."/>
            <person name="Fan C."/>
            <person name="Sebastian A."/>
            <person name="Kramer M."/>
            <person name="Spiegel L."/>
            <person name="Nascimento L."/>
            <person name="Zutavern T."/>
            <person name="Miller B."/>
            <person name="Ambroise C."/>
            <person name="Muller S."/>
            <person name="Spooner W."/>
            <person name="Narechania A."/>
            <person name="Ren L."/>
            <person name="Wei S."/>
            <person name="Kumari S."/>
            <person name="Faga B."/>
            <person name="Levy M.J."/>
            <person name="McMahan L."/>
            <person name="Van Buren P."/>
            <person name="Vaughn M.W."/>
            <person name="Ying K."/>
            <person name="Yeh C.-T."/>
            <person name="Emrich S.J."/>
            <person name="Jia Y."/>
            <person name="Kalyanaraman A."/>
            <person name="Hsia A.-P."/>
            <person name="Barbazuk W.B."/>
            <person name="Baucom R.S."/>
            <person name="Brutnell T.P."/>
            <person name="Carpita N.C."/>
            <person name="Chaparro C."/>
            <person name="Chia J.-M."/>
            <person name="Deragon J.-M."/>
            <person name="Estill J.C."/>
            <person name="Fu Y."/>
            <person name="Jeddeloh J.A."/>
            <person name="Han Y."/>
            <person name="Lee H."/>
            <person name="Li P."/>
            <person name="Lisch D.R."/>
            <person name="Liu S."/>
            <person name="Liu Z."/>
            <person name="Nagel D.H."/>
            <person name="McCann M.C."/>
            <person name="SanMiguel P."/>
            <person name="Myers A.M."/>
            <person name="Nettleton D."/>
            <person name="Nguyen J."/>
            <person name="Penning B.W."/>
            <person name="Ponnala L."/>
            <person name="Schneider K.L."/>
            <person name="Schwartz D.C."/>
            <person name="Sharma A."/>
            <person name="Soderlund C."/>
            <person name="Springer N.M."/>
            <person name="Sun Q."/>
            <person name="Wang H."/>
            <person name="Waterman M."/>
            <person name="Westerman R."/>
            <person name="Wolfgruber T.K."/>
            <person name="Yang L."/>
            <person name="Yu Y."/>
            <person name="Zhang L."/>
            <person name="Zhou S."/>
            <person name="Zhu Q."/>
            <person name="Bennetzen J.L."/>
            <person name="Dawe R.K."/>
            <person name="Jiang J."/>
            <person name="Jiang N."/>
            <person name="Presting G.G."/>
            <person name="Wessler S.R."/>
            <person name="Aluru S."/>
            <person name="Martienssen R.A."/>
            <person name="Clifton S.W."/>
            <person name="McCombie W.R."/>
            <person name="Wing R.A."/>
            <person name="Wilson R.K."/>
        </authorList>
    </citation>
    <scope>NUCLEOTIDE SEQUENCE [LARGE SCALE GENOMIC DNA]</scope>
    <source>
        <strain evidence="25">cv. B73</strain>
    </source>
</reference>
<feature type="site" description="Transition state stabilizer" evidence="18">
    <location>
        <position position="60"/>
    </location>
</feature>
<evidence type="ECO:0000256" key="18">
    <source>
        <dbReference type="PIRSR" id="PIRSR600823-4"/>
    </source>
</evidence>
<evidence type="ECO:0000256" key="4">
    <source>
        <dbReference type="ARBA" id="ARBA00006873"/>
    </source>
</evidence>
<feature type="binding site" evidence="17">
    <location>
        <position position="286"/>
    </location>
    <ligand>
        <name>Ca(2+)</name>
        <dbReference type="ChEBI" id="CHEBI:29108"/>
        <label>2</label>
    </ligand>
</feature>
<dbReference type="InterPro" id="IPR002016">
    <property type="entry name" value="Haem_peroxidase"/>
</dbReference>
<evidence type="ECO:0000256" key="8">
    <source>
        <dbReference type="ARBA" id="ARBA00022723"/>
    </source>
</evidence>
<evidence type="ECO:0000256" key="5">
    <source>
        <dbReference type="ARBA" id="ARBA00022525"/>
    </source>
</evidence>
<dbReference type="AlphaFoldDB" id="C0PKS1"/>
<evidence type="ECO:0000256" key="9">
    <source>
        <dbReference type="ARBA" id="ARBA00022837"/>
    </source>
</evidence>
<evidence type="ECO:0000256" key="13">
    <source>
        <dbReference type="ARBA" id="ARBA00023180"/>
    </source>
</evidence>
<evidence type="ECO:0000256" key="16">
    <source>
        <dbReference type="PIRSR" id="PIRSR600823-2"/>
    </source>
</evidence>
<keyword evidence="10 20" id="KW-0560">Oxidoreductase</keyword>
<dbReference type="OrthoDB" id="2113341at2759"/>
<feature type="binding site" description="axial binding residue" evidence="17">
    <location>
        <position position="223"/>
    </location>
    <ligand>
        <name>heme b</name>
        <dbReference type="ChEBI" id="CHEBI:60344"/>
    </ligand>
    <ligandPart>
        <name>Fe</name>
        <dbReference type="ChEBI" id="CHEBI:18248"/>
    </ligandPart>
</feature>
<feature type="disulfide bond" evidence="19">
    <location>
        <begin position="230"/>
        <end position="265"/>
    </location>
</feature>
<comment type="cofactor">
    <cofactor evidence="17 20">
        <name>heme b</name>
        <dbReference type="ChEBI" id="CHEBI:60344"/>
    </cofactor>
    <text evidence="17 20">Binds 1 heme b (iron(II)-protoporphyrin IX) group per subunit.</text>
</comment>
<keyword evidence="12 19" id="KW-1015">Disulfide bond</keyword>
<organism evidence="22">
    <name type="scientific">Zea mays</name>
    <name type="common">Maize</name>
    <dbReference type="NCBI Taxonomy" id="4577"/>
    <lineage>
        <taxon>Eukaryota</taxon>
        <taxon>Viridiplantae</taxon>
        <taxon>Streptophyta</taxon>
        <taxon>Embryophyta</taxon>
        <taxon>Tracheophyta</taxon>
        <taxon>Spermatophyta</taxon>
        <taxon>Magnoliopsida</taxon>
        <taxon>Liliopsida</taxon>
        <taxon>Poales</taxon>
        <taxon>Poaceae</taxon>
        <taxon>PACMAD clade</taxon>
        <taxon>Panicoideae</taxon>
        <taxon>Andropogonodae</taxon>
        <taxon>Andropogoneae</taxon>
        <taxon>Tripsacinae</taxon>
        <taxon>Zea</taxon>
    </lineage>
</organism>
<feature type="binding site" evidence="17">
    <location>
        <position position="224"/>
    </location>
    <ligand>
        <name>Ca(2+)</name>
        <dbReference type="ChEBI" id="CHEBI:29108"/>
        <label>2</label>
    </ligand>
</feature>
<dbReference type="Gene3D" id="1.10.420.10">
    <property type="entry name" value="Peroxidase, domain 2"/>
    <property type="match status" value="1"/>
</dbReference>
<evidence type="ECO:0000256" key="20">
    <source>
        <dbReference type="RuleBase" id="RU362060"/>
    </source>
</evidence>
<comment type="similarity">
    <text evidence="4">Belongs to the peroxidase family. Ascorbate peroxidase subfamily.</text>
</comment>
<evidence type="ECO:0000256" key="15">
    <source>
        <dbReference type="PIRSR" id="PIRSR600823-1"/>
    </source>
</evidence>
<evidence type="ECO:0000256" key="10">
    <source>
        <dbReference type="ARBA" id="ARBA00023002"/>
    </source>
</evidence>
<feature type="binding site" evidence="17">
    <location>
        <position position="74"/>
    </location>
    <ligand>
        <name>Ca(2+)</name>
        <dbReference type="ChEBI" id="CHEBI:29108"/>
        <label>1</label>
    </ligand>
</feature>
<keyword evidence="9 17" id="KW-0106">Calcium</keyword>
<feature type="signal peptide" evidence="20">
    <location>
        <begin position="1"/>
        <end position="22"/>
    </location>
</feature>
<dbReference type="InterPro" id="IPR033905">
    <property type="entry name" value="Secretory_peroxidase"/>
</dbReference>
<dbReference type="PaxDb" id="4577-GRMZM2G085967_P03"/>
<feature type="binding site" evidence="17">
    <location>
        <position position="68"/>
    </location>
    <ligand>
        <name>Ca(2+)</name>
        <dbReference type="ChEBI" id="CHEBI:29108"/>
        <label>1</label>
    </ligand>
</feature>
<feature type="binding site" evidence="17">
    <location>
        <position position="70"/>
    </location>
    <ligand>
        <name>Ca(2+)</name>
        <dbReference type="ChEBI" id="CHEBI:29108"/>
        <label>1</label>
    </ligand>
</feature>
<dbReference type="ExpressionAtlas" id="C0PKS1">
    <property type="expression patterns" value="baseline and differential"/>
</dbReference>
<evidence type="ECO:0000256" key="6">
    <source>
        <dbReference type="ARBA" id="ARBA00022559"/>
    </source>
</evidence>
<evidence type="ECO:0000313" key="22">
    <source>
        <dbReference type="EMBL" id="ACN35787.1"/>
    </source>
</evidence>
<reference evidence="24" key="5">
    <citation type="submission" date="2021-05" db="UniProtKB">
        <authorList>
            <consortium name="EnsemblPlants"/>
        </authorList>
    </citation>
    <scope>IDENTIFICATION</scope>
    <source>
        <strain evidence="24">cv. B73</strain>
    </source>
</reference>
<evidence type="ECO:0000313" key="25">
    <source>
        <dbReference type="Proteomes" id="UP000007305"/>
    </source>
</evidence>
<dbReference type="GO" id="GO:0020037">
    <property type="term" value="F:heme binding"/>
    <property type="evidence" value="ECO:0007669"/>
    <property type="project" value="UniProtKB-UniRule"/>
</dbReference>
<dbReference type="PANTHER" id="PTHR31235">
    <property type="entry name" value="PEROXIDASE 25-RELATED"/>
    <property type="match status" value="1"/>
</dbReference>
<feature type="disulfide bond" evidence="19">
    <location>
        <begin position="66"/>
        <end position="71"/>
    </location>
</feature>
<evidence type="ECO:0000256" key="7">
    <source>
        <dbReference type="ARBA" id="ARBA00022617"/>
    </source>
</evidence>
<dbReference type="IntAct" id="C0PKS1">
    <property type="interactions" value="1"/>
</dbReference>
<feature type="binding site" evidence="17">
    <location>
        <position position="278"/>
    </location>
    <ligand>
        <name>Ca(2+)</name>
        <dbReference type="ChEBI" id="CHEBI:29108"/>
        <label>2</label>
    </ligand>
</feature>
<protein>
    <recommendedName>
        <fullName evidence="20">Peroxidase</fullName>
        <ecNumber evidence="20">1.11.1.7</ecNumber>
    </recommendedName>
</protein>
<dbReference type="SMR" id="C0PKS1"/>
<reference evidence="24" key="4">
    <citation type="submission" date="2019-07" db="EMBL/GenBank/DDBJ databases">
        <authorList>
            <person name="Seetharam A."/>
            <person name="Woodhouse M."/>
            <person name="Cannon E."/>
        </authorList>
    </citation>
    <scope>NUCLEOTIDE SEQUENCE [LARGE SCALE GENOMIC DNA]</scope>
    <source>
        <strain evidence="24">cv. B73</strain>
    </source>
</reference>
<keyword evidence="26" id="KW-1267">Proteomics identification</keyword>
<dbReference type="GO" id="GO:0006950">
    <property type="term" value="P:response to stress"/>
    <property type="evidence" value="ECO:0000318"/>
    <property type="project" value="GO_Central"/>
</dbReference>
<evidence type="ECO:0000256" key="12">
    <source>
        <dbReference type="ARBA" id="ARBA00023157"/>
    </source>
</evidence>
<comment type="function">
    <text evidence="2">Removal of H(2)O(2), oxidation of toxic reductants, biosynthesis and degradation of lignin, suberization, auxin catabolism, response to environmental stresses such as wounding, pathogen attack and oxidative stress. These functions might be dependent on each isozyme/isoform in each plant tissue.</text>
</comment>
<dbReference type="RefSeq" id="XP_008643745.1">
    <property type="nucleotide sequence ID" value="XM_008645523.2"/>
</dbReference>
<feature type="binding site" evidence="17">
    <location>
        <position position="86"/>
    </location>
    <ligand>
        <name>Ca(2+)</name>
        <dbReference type="ChEBI" id="CHEBI:29108"/>
        <label>1</label>
    </ligand>
</feature>
<keyword evidence="25" id="KW-1185">Reference proteome</keyword>
<dbReference type="GO" id="GO:0009505">
    <property type="term" value="C:plant-type cell wall"/>
    <property type="evidence" value="ECO:0000318"/>
    <property type="project" value="GO_Central"/>
</dbReference>
<dbReference type="Gene3D" id="1.10.520.10">
    <property type="match status" value="2"/>
</dbReference>
<dbReference type="Pfam" id="PF00141">
    <property type="entry name" value="peroxidase"/>
    <property type="match status" value="1"/>
</dbReference>
<sequence>MVRRTVLAALLVAAALAGGARAQLKEGFYDYSCPQAEKIVKDYVKAHIPHAPDVASTLLRTHFHDCFVRGCDASVLLNATGGSEAEKDAAPNLTLRGFGFIDRIKALLEKECPGVVSCADIVALAARDSVGVIVSAPDRVPPPPHASALPKPAKPIYKPVERACMQGGPFWSVPTGRRDGTVSIKQEALDQIPAPTMNFTQLLQSFQNKSLNLADLVWLSGAHTIGISQCNSFSERLYNFTGRGGPDDADPSLDPLYAAKLRLKCKTLTDNTTIVEMDPGSFRTFDLSYYRGVLKRRGLFQSDAALITDAASKADILSVINAPPEVFFQVFAGSMVKMGAIEVKTGSEGEIRKHCALVNKH</sequence>
<dbReference type="CDD" id="cd00693">
    <property type="entry name" value="secretory_peroxidase"/>
    <property type="match status" value="1"/>
</dbReference>
<dbReference type="FunFam" id="1.10.520.10:FF:000009">
    <property type="entry name" value="Peroxidase"/>
    <property type="match status" value="1"/>
</dbReference>
<feature type="binding site" evidence="17">
    <location>
        <position position="65"/>
    </location>
    <ligand>
        <name>Ca(2+)</name>
        <dbReference type="ChEBI" id="CHEBI:29108"/>
        <label>1</label>
    </ligand>
</feature>
<evidence type="ECO:0000313" key="24">
    <source>
        <dbReference type="EnsemblPlants" id="Zm00001eb225230_P003"/>
    </source>
</evidence>
<dbReference type="GO" id="GO:0006979">
    <property type="term" value="P:response to oxidative stress"/>
    <property type="evidence" value="ECO:0007669"/>
    <property type="project" value="UniProtKB-UniRule"/>
</dbReference>
<feature type="disulfide bond" evidence="19">
    <location>
        <begin position="118"/>
        <end position="355"/>
    </location>
</feature>
<evidence type="ECO:0000259" key="21">
    <source>
        <dbReference type="PROSITE" id="PS50873"/>
    </source>
</evidence>
<dbReference type="PRINTS" id="PR00461">
    <property type="entry name" value="PLPEROXIDASE"/>
</dbReference>
<dbReference type="FunFam" id="1.10.420.10:FF:000008">
    <property type="entry name" value="Peroxidase"/>
    <property type="match status" value="1"/>
</dbReference>
<comment type="catalytic activity">
    <reaction evidence="1 20">
        <text>2 a phenolic donor + H2O2 = 2 a phenolic radical donor + 2 H2O</text>
        <dbReference type="Rhea" id="RHEA:56136"/>
        <dbReference type="ChEBI" id="CHEBI:15377"/>
        <dbReference type="ChEBI" id="CHEBI:16240"/>
        <dbReference type="ChEBI" id="CHEBI:139520"/>
        <dbReference type="ChEBI" id="CHEBI:139521"/>
        <dbReference type="EC" id="1.11.1.7"/>
    </reaction>
</comment>
<dbReference type="GO" id="GO:0140825">
    <property type="term" value="F:lactoperoxidase activity"/>
    <property type="evidence" value="ECO:0007669"/>
    <property type="project" value="UniProtKB-EC"/>
</dbReference>
<evidence type="ECO:0000256" key="19">
    <source>
        <dbReference type="PIRSR" id="PIRSR600823-5"/>
    </source>
</evidence>
<dbReference type="OMA" id="PFWRVAT"/>
<keyword evidence="13" id="KW-0325">Glycoprotein</keyword>
<dbReference type="PROSITE" id="PS50873">
    <property type="entry name" value="PEROXIDASE_4"/>
    <property type="match status" value="1"/>
</dbReference>
<evidence type="ECO:0000256" key="3">
    <source>
        <dbReference type="ARBA" id="ARBA00004613"/>
    </source>
</evidence>
<dbReference type="InterPro" id="IPR010255">
    <property type="entry name" value="Haem_peroxidase_sf"/>
</dbReference>
<comment type="cofactor">
    <cofactor evidence="17 20">
        <name>Ca(2+)</name>
        <dbReference type="ChEBI" id="CHEBI:29108"/>
    </cofactor>
    <text evidence="17 20">Binds 2 calcium ions per subunit.</text>
</comment>
<keyword evidence="5 20" id="KW-0964">Secreted</keyword>
<dbReference type="PROSITE" id="PS00435">
    <property type="entry name" value="PEROXIDASE_1"/>
    <property type="match status" value="1"/>
</dbReference>
<evidence type="ECO:0000256" key="14">
    <source>
        <dbReference type="ARBA" id="ARBA00023324"/>
    </source>
</evidence>
<evidence type="ECO:0007829" key="26">
    <source>
        <dbReference type="PeptideAtlas" id="C0PKS1"/>
    </source>
</evidence>
<keyword evidence="6 20" id="KW-0575">Peroxidase</keyword>
<feature type="binding site" evidence="17">
    <location>
        <position position="72"/>
    </location>
    <ligand>
        <name>Ca(2+)</name>
        <dbReference type="ChEBI" id="CHEBI:29108"/>
        <label>1</label>
    </ligand>
</feature>
<dbReference type="SUPFAM" id="SSF48113">
    <property type="entry name" value="Heme-dependent peroxidases"/>
    <property type="match status" value="1"/>
</dbReference>
<dbReference type="EMBL" id="CM000781">
    <property type="protein sequence ID" value="AQK66331.1"/>
    <property type="molecule type" value="Genomic_DNA"/>
</dbReference>
<dbReference type="Gramene" id="Zm00001eb225230_T003">
    <property type="protein sequence ID" value="Zm00001eb225230_P003"/>
    <property type="gene ID" value="Zm00001eb225230"/>
</dbReference>
<feature type="chain" id="PRO_5011126537" description="Peroxidase" evidence="20">
    <location>
        <begin position="23"/>
        <end position="361"/>
    </location>
</feature>
<keyword evidence="20" id="KW-0732">Signal</keyword>
<evidence type="ECO:0000256" key="1">
    <source>
        <dbReference type="ARBA" id="ARBA00000189"/>
    </source>
</evidence>
<evidence type="ECO:0000313" key="23">
    <source>
        <dbReference type="EMBL" id="AQK66331.1"/>
    </source>
</evidence>
<dbReference type="eggNOG" id="ENOG502QRTP">
    <property type="taxonomic scope" value="Eukaryota"/>
</dbReference>
<dbReference type="HOGENOM" id="CLU_010543_0_3_1"/>
<reference evidence="22" key="1">
    <citation type="journal article" date="2009" name="PLoS Genet.">
        <title>Sequencing, mapping, and analysis of 27,455 maize full-length cDNAs.</title>
        <authorList>
            <person name="Soderlund C."/>
            <person name="Descour A."/>
            <person name="Kudrna D."/>
            <person name="Bomhoff M."/>
            <person name="Boyd L."/>
            <person name="Currie J."/>
            <person name="Angelova A."/>
            <person name="Collura K."/>
            <person name="Wissotski M."/>
            <person name="Ashley E."/>
            <person name="Morrow D."/>
            <person name="Fernandes J."/>
            <person name="Walbot V."/>
            <person name="Yu Y."/>
        </authorList>
    </citation>
    <scope>NUCLEOTIDE SEQUENCE</scope>
    <source>
        <strain evidence="22">B73</strain>
    </source>
</reference>
<accession>C0PKS1</accession>
<comment type="similarity">
    <text evidence="20">Belongs to the peroxidase family. Classical plant (class III) peroxidase subfamily.</text>
</comment>
<dbReference type="GO" id="GO:0005576">
    <property type="term" value="C:extracellular region"/>
    <property type="evidence" value="ECO:0007669"/>
    <property type="project" value="UniProtKB-SubCell"/>
</dbReference>
<dbReference type="GO" id="GO:0046872">
    <property type="term" value="F:metal ion binding"/>
    <property type="evidence" value="ECO:0007669"/>
    <property type="project" value="UniProtKB-UniRule"/>
</dbReference>
<keyword evidence="14 20" id="KW-0376">Hydrogen peroxide</keyword>
<feature type="domain" description="Plant heme peroxidase family profile" evidence="21">
    <location>
        <begin position="23"/>
        <end position="359"/>
    </location>
</feature>
<evidence type="ECO:0000256" key="2">
    <source>
        <dbReference type="ARBA" id="ARBA00002322"/>
    </source>
</evidence>
<feature type="active site" description="Proton acceptor" evidence="15">
    <location>
        <position position="64"/>
    </location>
</feature>
<dbReference type="InterPro" id="IPR000823">
    <property type="entry name" value="Peroxidase_pln"/>
</dbReference>
<dbReference type="Proteomes" id="UP000007305">
    <property type="component" value="Chromosome 5"/>
</dbReference>
<dbReference type="EC" id="1.11.1.7" evidence="20"/>
<comment type="subcellular location">
    <subcellularLocation>
        <location evidence="3 20">Secreted</location>
    </subcellularLocation>
</comment>
<dbReference type="EMBL" id="BT068890">
    <property type="protein sequence ID" value="ACN35787.1"/>
    <property type="molecule type" value="mRNA"/>
</dbReference>
<gene>
    <name evidence="24" type="primary">LOC100283382</name>
    <name evidence="23" type="ORF">ZEAMMB73_Zm00001d014467</name>
</gene>
<dbReference type="GeneID" id="100283382"/>
<proteinExistence type="evidence at protein level"/>
<feature type="binding site" evidence="16">
    <location>
        <position position="193"/>
    </location>
    <ligand>
        <name>substrate</name>
    </ligand>
</feature>
<keyword evidence="7 20" id="KW-0349">Heme</keyword>
<keyword evidence="8 17" id="KW-0479">Metal-binding</keyword>
<reference evidence="23" key="3">
    <citation type="submission" date="2015-12" db="EMBL/GenBank/DDBJ databases">
        <title>Update maize B73 reference genome by single molecule sequencing technologies.</title>
        <authorList>
            <consortium name="Maize Genome Sequencing Project"/>
            <person name="Ware D."/>
        </authorList>
    </citation>
    <scope>NUCLEOTIDE SEQUENCE</scope>
    <source>
        <tissue evidence="23">Seedling</tissue>
    </source>
</reference>
<dbReference type="PRINTS" id="PR00458">
    <property type="entry name" value="PEROXIDASE"/>
</dbReference>